<reference evidence="1 2" key="1">
    <citation type="submission" date="2020-07" db="EMBL/GenBank/DDBJ databases">
        <title>Description of Kordia aestuariivivens sp. nov., isolated from a tidal flat.</title>
        <authorList>
            <person name="Park S."/>
            <person name="Yoon J.-H."/>
        </authorList>
    </citation>
    <scope>NUCLEOTIDE SEQUENCE [LARGE SCALE GENOMIC DNA]</scope>
    <source>
        <strain evidence="1 2">YSTF-M3</strain>
    </source>
</reference>
<dbReference type="RefSeq" id="WP_187564326.1">
    <property type="nucleotide sequence ID" value="NZ_JACGWS010000018.1"/>
</dbReference>
<comment type="caution">
    <text evidence="1">The sequence shown here is derived from an EMBL/GenBank/DDBJ whole genome shotgun (WGS) entry which is preliminary data.</text>
</comment>
<name>A0ABR7QFU4_9FLAO</name>
<protein>
    <submittedName>
        <fullName evidence="1">Uncharacterized protein</fullName>
    </submittedName>
</protein>
<proteinExistence type="predicted"/>
<evidence type="ECO:0000313" key="2">
    <source>
        <dbReference type="Proteomes" id="UP000619238"/>
    </source>
</evidence>
<sequence>MNNKENHIISCVRNILNNDWDPLNATYISTAEDEYDRYLSLLIKLINKKESESKIIRLLKKIEKKELGGISSTAEQLNIVAKKLHQLKMN</sequence>
<accession>A0ABR7QFU4</accession>
<organism evidence="1 2">
    <name type="scientific">Kordia aestuariivivens</name>
    <dbReference type="NCBI Taxonomy" id="2759037"/>
    <lineage>
        <taxon>Bacteria</taxon>
        <taxon>Pseudomonadati</taxon>
        <taxon>Bacteroidota</taxon>
        <taxon>Flavobacteriia</taxon>
        <taxon>Flavobacteriales</taxon>
        <taxon>Flavobacteriaceae</taxon>
        <taxon>Kordia</taxon>
    </lineage>
</organism>
<keyword evidence="2" id="KW-1185">Reference proteome</keyword>
<dbReference type="EMBL" id="JACGWS010000018">
    <property type="protein sequence ID" value="MBC8757283.1"/>
    <property type="molecule type" value="Genomic_DNA"/>
</dbReference>
<gene>
    <name evidence="1" type="ORF">H2O64_21615</name>
</gene>
<dbReference type="Proteomes" id="UP000619238">
    <property type="component" value="Unassembled WGS sequence"/>
</dbReference>
<evidence type="ECO:0000313" key="1">
    <source>
        <dbReference type="EMBL" id="MBC8757283.1"/>
    </source>
</evidence>